<proteinExistence type="predicted"/>
<evidence type="ECO:0000313" key="5">
    <source>
        <dbReference type="Proteomes" id="UP000526734"/>
    </source>
</evidence>
<dbReference type="InterPro" id="IPR044094">
    <property type="entry name" value="AtsA-like_MBL-fold"/>
</dbReference>
<dbReference type="GO" id="GO:0042781">
    <property type="term" value="F:3'-tRNA processing endoribonuclease activity"/>
    <property type="evidence" value="ECO:0007669"/>
    <property type="project" value="TreeGrafter"/>
</dbReference>
<dbReference type="CDD" id="cd07719">
    <property type="entry name" value="arylsulfatase_AtsA-like_MBL-fold"/>
    <property type="match status" value="1"/>
</dbReference>
<keyword evidence="1" id="KW-0255">Endonuclease</keyword>
<protein>
    <submittedName>
        <fullName evidence="4">MBL fold metallo-hydrolase</fullName>
    </submittedName>
</protein>
<evidence type="ECO:0000256" key="1">
    <source>
        <dbReference type="ARBA" id="ARBA00022759"/>
    </source>
</evidence>
<dbReference type="InterPro" id="IPR036866">
    <property type="entry name" value="RibonucZ/Hydroxyglut_hydro"/>
</dbReference>
<accession>A0A7W3W6U6</accession>
<name>A0A7W3W6U6_9PSEU</name>
<evidence type="ECO:0000256" key="2">
    <source>
        <dbReference type="ARBA" id="ARBA00022801"/>
    </source>
</evidence>
<reference evidence="4 5" key="1">
    <citation type="submission" date="2020-08" db="EMBL/GenBank/DDBJ databases">
        <title>Amycolatopsis sp. nov. DR6-1 isolated from Dendrobium heterocarpum.</title>
        <authorList>
            <person name="Tedsree N."/>
            <person name="Kuncharoen N."/>
            <person name="Likhitwitayawuid K."/>
            <person name="Tanasupawat S."/>
        </authorList>
    </citation>
    <scope>NUCLEOTIDE SEQUENCE [LARGE SCALE GENOMIC DNA]</scope>
    <source>
        <strain evidence="4 5">DR6-1</strain>
    </source>
</reference>
<dbReference type="Pfam" id="PF00753">
    <property type="entry name" value="Lactamase_B"/>
    <property type="match status" value="1"/>
</dbReference>
<dbReference type="Gene3D" id="3.60.15.10">
    <property type="entry name" value="Ribonuclease Z/Hydroxyacylglutathione hydrolase-like"/>
    <property type="match status" value="1"/>
</dbReference>
<dbReference type="SUPFAM" id="SSF56281">
    <property type="entry name" value="Metallo-hydrolase/oxidoreductase"/>
    <property type="match status" value="1"/>
</dbReference>
<organism evidence="4 5">
    <name type="scientific">Amycolatopsis dendrobii</name>
    <dbReference type="NCBI Taxonomy" id="2760662"/>
    <lineage>
        <taxon>Bacteria</taxon>
        <taxon>Bacillati</taxon>
        <taxon>Actinomycetota</taxon>
        <taxon>Actinomycetes</taxon>
        <taxon>Pseudonocardiales</taxon>
        <taxon>Pseudonocardiaceae</taxon>
        <taxon>Amycolatopsis</taxon>
    </lineage>
</organism>
<dbReference type="Proteomes" id="UP000526734">
    <property type="component" value="Unassembled WGS sequence"/>
</dbReference>
<comment type="caution">
    <text evidence="4">The sequence shown here is derived from an EMBL/GenBank/DDBJ whole genome shotgun (WGS) entry which is preliminary data.</text>
</comment>
<keyword evidence="2 4" id="KW-0378">Hydrolase</keyword>
<evidence type="ECO:0000313" key="4">
    <source>
        <dbReference type="EMBL" id="MBB1159938.1"/>
    </source>
</evidence>
<evidence type="ECO:0000259" key="3">
    <source>
        <dbReference type="Pfam" id="PF00753"/>
    </source>
</evidence>
<dbReference type="InterPro" id="IPR001279">
    <property type="entry name" value="Metallo-B-lactamas"/>
</dbReference>
<sequence>MRVVTLGTGGGPVVSQGRAGISTLVTVDGAAYVVDCGMGSVRNYRAAAGWEQLRAVFLTHLHSDHIYDLGAFLVTGWQVPGESFARPVEVVGPAAPSRFPAEDDARAQRIDAVCGNRKPSGTQDVVAALLEGVYGPDVAVRMADEGRSAPEEWIRPRDIAIPEHAGADPVTCRHPPVEPFEVYADDLVRVTATLVDHRLCYPAFAFRFDSAHGSVVISGDTAVSGNLIALARGADLLVHEVIDLDAMLATLPAGPKREGIARHLRESHTPHTAVGGVARQAEVRRLVLSHVVPNHLDAVDPRRLVATARETFPGPVAVARDLDTFEVR</sequence>
<keyword evidence="1" id="KW-0540">Nuclease</keyword>
<keyword evidence="5" id="KW-1185">Reference proteome</keyword>
<dbReference type="EMBL" id="JACGZW010000024">
    <property type="protein sequence ID" value="MBB1159938.1"/>
    <property type="molecule type" value="Genomic_DNA"/>
</dbReference>
<dbReference type="PANTHER" id="PTHR46018">
    <property type="entry name" value="ZINC PHOSPHODIESTERASE ELAC PROTEIN 1"/>
    <property type="match status" value="1"/>
</dbReference>
<gene>
    <name evidence="4" type="ORF">H4281_42915</name>
</gene>
<feature type="domain" description="Metallo-beta-lactamase" evidence="3">
    <location>
        <begin position="22"/>
        <end position="77"/>
    </location>
</feature>
<dbReference type="AlphaFoldDB" id="A0A7W3W6U6"/>
<dbReference type="PANTHER" id="PTHR46018:SF2">
    <property type="entry name" value="ZINC PHOSPHODIESTERASE ELAC PROTEIN 1"/>
    <property type="match status" value="1"/>
</dbReference>